<feature type="chain" id="PRO_5013185984" description="GH18 domain-containing protein" evidence="5">
    <location>
        <begin position="17"/>
        <end position="476"/>
    </location>
</feature>
<dbReference type="Gene3D" id="3.20.20.80">
    <property type="entry name" value="Glycosidases"/>
    <property type="match status" value="1"/>
</dbReference>
<dbReference type="STRING" id="400682.A0A1X7VU43"/>
<keyword evidence="8" id="KW-1185">Reference proteome</keyword>
<comment type="similarity">
    <text evidence="4">Belongs to the glycosyl hydrolase 18 family.</text>
</comment>
<dbReference type="InterPro" id="IPR001223">
    <property type="entry name" value="Glyco_hydro18_cat"/>
</dbReference>
<dbReference type="Gene3D" id="3.10.50.10">
    <property type="match status" value="1"/>
</dbReference>
<accession>A0A1X7VU43</accession>
<dbReference type="InterPro" id="IPR001579">
    <property type="entry name" value="Glyco_hydro_18_chit_AS"/>
</dbReference>
<protein>
    <recommendedName>
        <fullName evidence="6">GH18 domain-containing protein</fullName>
    </recommendedName>
</protein>
<dbReference type="GO" id="GO:0004568">
    <property type="term" value="F:chitinase activity"/>
    <property type="evidence" value="ECO:0007669"/>
    <property type="project" value="UniProtKB-ARBA"/>
</dbReference>
<evidence type="ECO:0000256" key="1">
    <source>
        <dbReference type="ARBA" id="ARBA00022801"/>
    </source>
</evidence>
<keyword evidence="2 3" id="KW-0326">Glycosidase</keyword>
<dbReference type="GO" id="GO:0006032">
    <property type="term" value="P:chitin catabolic process"/>
    <property type="evidence" value="ECO:0007669"/>
    <property type="project" value="TreeGrafter"/>
</dbReference>
<dbReference type="InterPro" id="IPR017853">
    <property type="entry name" value="GH"/>
</dbReference>
<evidence type="ECO:0000313" key="7">
    <source>
        <dbReference type="EnsemblMetazoa" id="Aqu2.1.43612_001"/>
    </source>
</evidence>
<dbReference type="SMART" id="SM00636">
    <property type="entry name" value="Glyco_18"/>
    <property type="match status" value="1"/>
</dbReference>
<dbReference type="PROSITE" id="PS51910">
    <property type="entry name" value="GH18_2"/>
    <property type="match status" value="1"/>
</dbReference>
<keyword evidence="1 3" id="KW-0378">Hydrolase</keyword>
<dbReference type="PANTHER" id="PTHR11177">
    <property type="entry name" value="CHITINASE"/>
    <property type="match status" value="1"/>
</dbReference>
<feature type="domain" description="GH18" evidence="6">
    <location>
        <begin position="26"/>
        <end position="432"/>
    </location>
</feature>
<dbReference type="InterPro" id="IPR050314">
    <property type="entry name" value="Glycosyl_Hydrlase_18"/>
</dbReference>
<evidence type="ECO:0000256" key="4">
    <source>
        <dbReference type="RuleBase" id="RU004453"/>
    </source>
</evidence>
<feature type="signal peptide" evidence="5">
    <location>
        <begin position="1"/>
        <end position="16"/>
    </location>
</feature>
<dbReference type="InParanoid" id="A0A1X7VU43"/>
<dbReference type="GO" id="GO:0005576">
    <property type="term" value="C:extracellular region"/>
    <property type="evidence" value="ECO:0007669"/>
    <property type="project" value="TreeGrafter"/>
</dbReference>
<dbReference type="KEGG" id="aqu:105312080"/>
<dbReference type="GO" id="GO:0005975">
    <property type="term" value="P:carbohydrate metabolic process"/>
    <property type="evidence" value="ECO:0007669"/>
    <property type="project" value="InterPro"/>
</dbReference>
<dbReference type="PROSITE" id="PS01095">
    <property type="entry name" value="GH18_1"/>
    <property type="match status" value="1"/>
</dbReference>
<sequence>MKTLVAFILFLYVCKSSQLQENSTKRVMGAYFANWAQYHTKPYTYTPEKLAPIIGKVDQLMYSFLYFDDNTYNVRLIEPKDPEFIKTITGYKSSNPNLKVIASIGGWNFPSALFSKMMSSSESRSAFIKSLKDTLEKYQFDGVDIDWEYPCSSPRTDYVKYTCADIKDSHDAGGKCPDDTNNLLMFVKELRQSLGSDAFISFASPGSKDKWEKWDLKTMSSYVDYWHVMTYDYTVSDIKNSSVTAPNAPLYTPTDTNGVVQWSIDYTITGYLAAGVPANKIMLGIPLYGHTWYIPNIKGDEWQSYGLNASIQGDCCGSFKSTYGALYGKGSQLCGTYMYSEIVAAGPLYYFDTKTKTAIAYMAKDSQDGWTKAGTWFTYNDKNSIDAIAKYVGEKNLGGAFIFDTSEDSLSYETGEFTYTLMSALATGLKGGGGNEGQKNFCAPSPSSQCNVCQKCCKNYLTIQRDCDACVVINCP</sequence>
<dbReference type="EnsemblMetazoa" id="Aqu2.1.43612_001">
    <property type="protein sequence ID" value="Aqu2.1.43612_001"/>
    <property type="gene ID" value="Aqu2.1.43612"/>
</dbReference>
<dbReference type="AlphaFoldDB" id="A0A1X7VU43"/>
<gene>
    <name evidence="7" type="primary">105312080</name>
</gene>
<evidence type="ECO:0000256" key="2">
    <source>
        <dbReference type="ARBA" id="ARBA00023295"/>
    </source>
</evidence>
<evidence type="ECO:0000256" key="3">
    <source>
        <dbReference type="RuleBase" id="RU000489"/>
    </source>
</evidence>
<name>A0A1X7VU43_AMPQE</name>
<evidence type="ECO:0000313" key="8">
    <source>
        <dbReference type="Proteomes" id="UP000007879"/>
    </source>
</evidence>
<reference evidence="7" key="2">
    <citation type="submission" date="2017-05" db="UniProtKB">
        <authorList>
            <consortium name="EnsemblMetazoa"/>
        </authorList>
    </citation>
    <scope>IDENTIFICATION</scope>
</reference>
<keyword evidence="5" id="KW-0732">Signal</keyword>
<dbReference type="InterPro" id="IPR011583">
    <property type="entry name" value="Chitinase_II/V-like_cat"/>
</dbReference>
<dbReference type="OrthoDB" id="76388at2759"/>
<dbReference type="InterPro" id="IPR029070">
    <property type="entry name" value="Chitinase_insertion_sf"/>
</dbReference>
<dbReference type="Proteomes" id="UP000007879">
    <property type="component" value="Unassembled WGS sequence"/>
</dbReference>
<dbReference type="Pfam" id="PF00704">
    <property type="entry name" value="Glyco_hydro_18"/>
    <property type="match status" value="1"/>
</dbReference>
<dbReference type="SUPFAM" id="SSF51445">
    <property type="entry name" value="(Trans)glycosidases"/>
    <property type="match status" value="1"/>
</dbReference>
<evidence type="ECO:0000259" key="6">
    <source>
        <dbReference type="PROSITE" id="PS51910"/>
    </source>
</evidence>
<organism evidence="7">
    <name type="scientific">Amphimedon queenslandica</name>
    <name type="common">Sponge</name>
    <dbReference type="NCBI Taxonomy" id="400682"/>
    <lineage>
        <taxon>Eukaryota</taxon>
        <taxon>Metazoa</taxon>
        <taxon>Porifera</taxon>
        <taxon>Demospongiae</taxon>
        <taxon>Heteroscleromorpha</taxon>
        <taxon>Haplosclerida</taxon>
        <taxon>Niphatidae</taxon>
        <taxon>Amphimedon</taxon>
    </lineage>
</organism>
<dbReference type="PANTHER" id="PTHR11177:SF317">
    <property type="entry name" value="CHITINASE 12-RELATED"/>
    <property type="match status" value="1"/>
</dbReference>
<evidence type="ECO:0000256" key="5">
    <source>
        <dbReference type="SAM" id="SignalP"/>
    </source>
</evidence>
<dbReference type="EnsemblMetazoa" id="XM_011404441.2">
    <property type="protein sequence ID" value="XP_011402743.2"/>
    <property type="gene ID" value="LOC105312080"/>
</dbReference>
<proteinExistence type="inferred from homology"/>
<reference evidence="8" key="1">
    <citation type="journal article" date="2010" name="Nature">
        <title>The Amphimedon queenslandica genome and the evolution of animal complexity.</title>
        <authorList>
            <person name="Srivastava M."/>
            <person name="Simakov O."/>
            <person name="Chapman J."/>
            <person name="Fahey B."/>
            <person name="Gauthier M.E."/>
            <person name="Mitros T."/>
            <person name="Richards G.S."/>
            <person name="Conaco C."/>
            <person name="Dacre M."/>
            <person name="Hellsten U."/>
            <person name="Larroux C."/>
            <person name="Putnam N.H."/>
            <person name="Stanke M."/>
            <person name="Adamska M."/>
            <person name="Darling A."/>
            <person name="Degnan S.M."/>
            <person name="Oakley T.H."/>
            <person name="Plachetzki D.C."/>
            <person name="Zhai Y."/>
            <person name="Adamski M."/>
            <person name="Calcino A."/>
            <person name="Cummins S.F."/>
            <person name="Goodstein D.M."/>
            <person name="Harris C."/>
            <person name="Jackson D.J."/>
            <person name="Leys S.P."/>
            <person name="Shu S."/>
            <person name="Woodcroft B.J."/>
            <person name="Vervoort M."/>
            <person name="Kosik K.S."/>
            <person name="Manning G."/>
            <person name="Degnan B.M."/>
            <person name="Rokhsar D.S."/>
        </authorList>
    </citation>
    <scope>NUCLEOTIDE SEQUENCE [LARGE SCALE GENOMIC DNA]</scope>
</reference>
<dbReference type="GO" id="GO:0008061">
    <property type="term" value="F:chitin binding"/>
    <property type="evidence" value="ECO:0007669"/>
    <property type="project" value="InterPro"/>
</dbReference>